<dbReference type="Proteomes" id="UP000035680">
    <property type="component" value="Unassembled WGS sequence"/>
</dbReference>
<accession>A0A0K0FFI8</accession>
<reference evidence="1" key="1">
    <citation type="submission" date="2014-07" db="EMBL/GenBank/DDBJ databases">
        <authorList>
            <person name="Martin A.A"/>
            <person name="De Silva N."/>
        </authorList>
    </citation>
    <scope>NUCLEOTIDE SEQUENCE</scope>
</reference>
<reference evidence="2" key="2">
    <citation type="submission" date="2015-08" db="UniProtKB">
        <authorList>
            <consortium name="WormBaseParasite"/>
        </authorList>
    </citation>
    <scope>IDENTIFICATION</scope>
</reference>
<dbReference type="WBParaSite" id="SVE_0763100.1">
    <property type="protein sequence ID" value="SVE_0763100.1"/>
    <property type="gene ID" value="SVE_0763100"/>
</dbReference>
<organism evidence="1 2">
    <name type="scientific">Strongyloides venezuelensis</name>
    <name type="common">Threadworm</name>
    <dbReference type="NCBI Taxonomy" id="75913"/>
    <lineage>
        <taxon>Eukaryota</taxon>
        <taxon>Metazoa</taxon>
        <taxon>Ecdysozoa</taxon>
        <taxon>Nematoda</taxon>
        <taxon>Chromadorea</taxon>
        <taxon>Rhabditida</taxon>
        <taxon>Tylenchina</taxon>
        <taxon>Panagrolaimomorpha</taxon>
        <taxon>Strongyloidoidea</taxon>
        <taxon>Strongyloididae</taxon>
        <taxon>Strongyloides</taxon>
    </lineage>
</organism>
<evidence type="ECO:0000313" key="2">
    <source>
        <dbReference type="WBParaSite" id="SVE_0763100.1"/>
    </source>
</evidence>
<sequence>MKNTRSNTRLKSGETESETFQKIIEESSTTVSNTNILKMNDPEKISVKQDHTDDDLLNIELSLSEGRETPNYKKFTTMYKIILLTSYYVKWK</sequence>
<evidence type="ECO:0000313" key="1">
    <source>
        <dbReference type="Proteomes" id="UP000035680"/>
    </source>
</evidence>
<keyword evidence="1" id="KW-1185">Reference proteome</keyword>
<protein>
    <submittedName>
        <fullName evidence="2">Uncharacterized protein</fullName>
    </submittedName>
</protein>
<proteinExistence type="predicted"/>
<name>A0A0K0FFI8_STRVS</name>
<dbReference type="AlphaFoldDB" id="A0A0K0FFI8"/>